<dbReference type="AlphaFoldDB" id="A0ABD1V0H1"/>
<dbReference type="Proteomes" id="UP001604277">
    <property type="component" value="Unassembled WGS sequence"/>
</dbReference>
<evidence type="ECO:0000259" key="1">
    <source>
        <dbReference type="Pfam" id="PF11443"/>
    </source>
</evidence>
<dbReference type="PANTHER" id="PTHR31373:SF27">
    <property type="entry name" value="TROVE DOMAIN-CONTAINING PROTEIN"/>
    <property type="match status" value="1"/>
</dbReference>
<dbReference type="EMBL" id="JBFOLJ010000006">
    <property type="protein sequence ID" value="KAL2530806.1"/>
    <property type="molecule type" value="Genomic_DNA"/>
</dbReference>
<comment type="caution">
    <text evidence="2">The sequence shown here is derived from an EMBL/GenBank/DDBJ whole genome shotgun (WGS) entry which is preliminary data.</text>
</comment>
<keyword evidence="3" id="KW-1185">Reference proteome</keyword>
<dbReference type="InterPro" id="IPR058580">
    <property type="entry name" value="DUF2828"/>
</dbReference>
<protein>
    <recommendedName>
        <fullName evidence="1">DUF2828 domain-containing protein</fullName>
    </recommendedName>
</protein>
<dbReference type="PANTHER" id="PTHR31373">
    <property type="entry name" value="OS06G0652100 PROTEIN"/>
    <property type="match status" value="1"/>
</dbReference>
<gene>
    <name evidence="2" type="ORF">Fot_23407</name>
</gene>
<dbReference type="Pfam" id="PF11443">
    <property type="entry name" value="DUF2828"/>
    <property type="match status" value="1"/>
</dbReference>
<sequence length="110" mass="12791">MKKKDEDPANVEKKKMLRARVPREERVEANIKKVKEEREKARKLRKLKVFNMAKKASDKYDQDANYRFLHDQISALFAQLLKSDMEFLNSGEKQAEKRSACATASGFKIA</sequence>
<reference evidence="3" key="1">
    <citation type="submission" date="2024-07" db="EMBL/GenBank/DDBJ databases">
        <title>Two chromosome-level genome assemblies of Korean endemic species Abeliophyllum distichum and Forsythia ovata (Oleaceae).</title>
        <authorList>
            <person name="Jang H."/>
        </authorList>
    </citation>
    <scope>NUCLEOTIDE SEQUENCE [LARGE SCALE GENOMIC DNA]</scope>
</reference>
<accession>A0ABD1V0H1</accession>
<name>A0ABD1V0H1_9LAMI</name>
<organism evidence="2 3">
    <name type="scientific">Forsythia ovata</name>
    <dbReference type="NCBI Taxonomy" id="205694"/>
    <lineage>
        <taxon>Eukaryota</taxon>
        <taxon>Viridiplantae</taxon>
        <taxon>Streptophyta</taxon>
        <taxon>Embryophyta</taxon>
        <taxon>Tracheophyta</taxon>
        <taxon>Spermatophyta</taxon>
        <taxon>Magnoliopsida</taxon>
        <taxon>eudicotyledons</taxon>
        <taxon>Gunneridae</taxon>
        <taxon>Pentapetalae</taxon>
        <taxon>asterids</taxon>
        <taxon>lamiids</taxon>
        <taxon>Lamiales</taxon>
        <taxon>Oleaceae</taxon>
        <taxon>Forsythieae</taxon>
        <taxon>Forsythia</taxon>
    </lineage>
</organism>
<evidence type="ECO:0000313" key="2">
    <source>
        <dbReference type="EMBL" id="KAL2530806.1"/>
    </source>
</evidence>
<proteinExistence type="predicted"/>
<dbReference type="InterPro" id="IPR011205">
    <property type="entry name" value="UCP015417_vWA"/>
</dbReference>
<feature type="domain" description="DUF2828" evidence="1">
    <location>
        <begin position="10"/>
        <end position="102"/>
    </location>
</feature>
<evidence type="ECO:0000313" key="3">
    <source>
        <dbReference type="Proteomes" id="UP001604277"/>
    </source>
</evidence>